<dbReference type="InterPro" id="IPR029058">
    <property type="entry name" value="AB_hydrolase_fold"/>
</dbReference>
<gene>
    <name evidence="2" type="ORF">FISHEDRAFT_57766</name>
</gene>
<dbReference type="Proteomes" id="UP000054144">
    <property type="component" value="Unassembled WGS sequence"/>
</dbReference>
<dbReference type="AlphaFoldDB" id="A0A0D7AGT0"/>
<dbReference type="PANTHER" id="PTHR43798:SF33">
    <property type="entry name" value="HYDROLASE, PUTATIVE (AFU_ORTHOLOGUE AFUA_2G14860)-RELATED"/>
    <property type="match status" value="1"/>
</dbReference>
<dbReference type="SUPFAM" id="SSF53474">
    <property type="entry name" value="alpha/beta-Hydrolases"/>
    <property type="match status" value="1"/>
</dbReference>
<dbReference type="GO" id="GO:0016020">
    <property type="term" value="C:membrane"/>
    <property type="evidence" value="ECO:0007669"/>
    <property type="project" value="TreeGrafter"/>
</dbReference>
<organism evidence="2 3">
    <name type="scientific">Fistulina hepatica ATCC 64428</name>
    <dbReference type="NCBI Taxonomy" id="1128425"/>
    <lineage>
        <taxon>Eukaryota</taxon>
        <taxon>Fungi</taxon>
        <taxon>Dikarya</taxon>
        <taxon>Basidiomycota</taxon>
        <taxon>Agaricomycotina</taxon>
        <taxon>Agaricomycetes</taxon>
        <taxon>Agaricomycetidae</taxon>
        <taxon>Agaricales</taxon>
        <taxon>Fistulinaceae</taxon>
        <taxon>Fistulina</taxon>
    </lineage>
</organism>
<protein>
    <submittedName>
        <fullName evidence="2">Alpha/beta-hydrolase</fullName>
    </submittedName>
</protein>
<sequence length="319" mass="35122">MSMSKYSTLTAPYVVPGLPEPDVRHFVAPDGTTLIYTTYGDMTNAADSLVVFQVSGWGLSSYYPARAFSEHLTPRGPLLFVSPRGTDIQPDLRPDKNTISTAYMAEDLEALRVHLDLPAFPVLLGHAHGGTIALTYAELYPSHVKQLILIDHRVDIALDAESNMPMLEKLSDDPRFAPSVDALFNQGPLDTDEQLTAHILSVAPAYFHDPERCMPSDLMYVARDGVPLVSAWCMSNLAECDERDKDADARRVAALPQVTARTLIIFGKQDVICSLAGAELTHRGIPGSQLHIIDGCGHAPWIEQPEELWNVIFPFLSEQ</sequence>
<keyword evidence="3" id="KW-1185">Reference proteome</keyword>
<dbReference type="Gene3D" id="3.40.50.1820">
    <property type="entry name" value="alpha/beta hydrolase"/>
    <property type="match status" value="1"/>
</dbReference>
<evidence type="ECO:0000313" key="2">
    <source>
        <dbReference type="EMBL" id="KIY50048.1"/>
    </source>
</evidence>
<evidence type="ECO:0000313" key="3">
    <source>
        <dbReference type="Proteomes" id="UP000054144"/>
    </source>
</evidence>
<dbReference type="InterPro" id="IPR000073">
    <property type="entry name" value="AB_hydrolase_1"/>
</dbReference>
<dbReference type="InterPro" id="IPR050266">
    <property type="entry name" value="AB_hydrolase_sf"/>
</dbReference>
<evidence type="ECO:0000259" key="1">
    <source>
        <dbReference type="Pfam" id="PF00561"/>
    </source>
</evidence>
<feature type="domain" description="AB hydrolase-1" evidence="1">
    <location>
        <begin position="54"/>
        <end position="303"/>
    </location>
</feature>
<dbReference type="EMBL" id="KN881694">
    <property type="protein sequence ID" value="KIY50048.1"/>
    <property type="molecule type" value="Genomic_DNA"/>
</dbReference>
<dbReference type="PANTHER" id="PTHR43798">
    <property type="entry name" value="MONOACYLGLYCEROL LIPASE"/>
    <property type="match status" value="1"/>
</dbReference>
<dbReference type="Pfam" id="PF00561">
    <property type="entry name" value="Abhydrolase_1"/>
    <property type="match status" value="1"/>
</dbReference>
<reference evidence="2 3" key="1">
    <citation type="journal article" date="2015" name="Fungal Genet. Biol.">
        <title>Evolution of novel wood decay mechanisms in Agaricales revealed by the genome sequences of Fistulina hepatica and Cylindrobasidium torrendii.</title>
        <authorList>
            <person name="Floudas D."/>
            <person name="Held B.W."/>
            <person name="Riley R."/>
            <person name="Nagy L.G."/>
            <person name="Koehler G."/>
            <person name="Ransdell A.S."/>
            <person name="Younus H."/>
            <person name="Chow J."/>
            <person name="Chiniquy J."/>
            <person name="Lipzen A."/>
            <person name="Tritt A."/>
            <person name="Sun H."/>
            <person name="Haridas S."/>
            <person name="LaButti K."/>
            <person name="Ohm R.A."/>
            <person name="Kues U."/>
            <person name="Blanchette R.A."/>
            <person name="Grigoriev I.V."/>
            <person name="Minto R.E."/>
            <person name="Hibbett D.S."/>
        </authorList>
    </citation>
    <scope>NUCLEOTIDE SEQUENCE [LARGE SCALE GENOMIC DNA]</scope>
    <source>
        <strain evidence="2 3">ATCC 64428</strain>
    </source>
</reference>
<proteinExistence type="predicted"/>
<dbReference type="OrthoDB" id="408373at2759"/>
<name>A0A0D7AGT0_9AGAR</name>
<accession>A0A0D7AGT0</accession>
<keyword evidence="2" id="KW-0378">Hydrolase</keyword>
<dbReference type="GO" id="GO:0016787">
    <property type="term" value="F:hydrolase activity"/>
    <property type="evidence" value="ECO:0007669"/>
    <property type="project" value="UniProtKB-KW"/>
</dbReference>